<sequence>MDVYIKELDVNMIAPNSQTMNKPEQGGSKIVIIGKPGTGKTTLITSLLYEKRDIFPVAMIMSGTEDSNGHYKKIVPSTFVYNRLEEKKIEDFVVRQKIAKKHITNPWAILLLDDCTDDPKLFNKPLFQGLYKNGRHWKMWFILSLQYCMDIKPVIRTNVDGVFILRETNLRNRKLLWENYAGVIPDFSMFCSILDQVTSDYTALYIHNATTSNKLEDCLFWYRAKEVPPDFRLGSKDFRKFHHARFNNDYSDPYV</sequence>
<dbReference type="AlphaFoldDB" id="A0A6C0K1F0"/>
<proteinExistence type="predicted"/>
<protein>
    <submittedName>
        <fullName evidence="1">Uncharacterized protein</fullName>
    </submittedName>
</protein>
<dbReference type="Gene3D" id="3.40.50.300">
    <property type="entry name" value="P-loop containing nucleotide triphosphate hydrolases"/>
    <property type="match status" value="1"/>
</dbReference>
<dbReference type="SUPFAM" id="SSF52540">
    <property type="entry name" value="P-loop containing nucleoside triphosphate hydrolases"/>
    <property type="match status" value="1"/>
</dbReference>
<dbReference type="InterPro" id="IPR027417">
    <property type="entry name" value="P-loop_NTPase"/>
</dbReference>
<accession>A0A6C0K1F0</accession>
<name>A0A6C0K1F0_9ZZZZ</name>
<dbReference type="EMBL" id="MN740791">
    <property type="protein sequence ID" value="QHU11872.1"/>
    <property type="molecule type" value="Genomic_DNA"/>
</dbReference>
<reference evidence="1" key="1">
    <citation type="journal article" date="2020" name="Nature">
        <title>Giant virus diversity and host interactions through global metagenomics.</title>
        <authorList>
            <person name="Schulz F."/>
            <person name="Roux S."/>
            <person name="Paez-Espino D."/>
            <person name="Jungbluth S."/>
            <person name="Walsh D.A."/>
            <person name="Denef V.J."/>
            <person name="McMahon K.D."/>
            <person name="Konstantinidis K.T."/>
            <person name="Eloe-Fadrosh E.A."/>
            <person name="Kyrpides N.C."/>
            <person name="Woyke T."/>
        </authorList>
    </citation>
    <scope>NUCLEOTIDE SEQUENCE</scope>
    <source>
        <strain evidence="1">GVMAG-S-1101169-75</strain>
    </source>
</reference>
<evidence type="ECO:0000313" key="1">
    <source>
        <dbReference type="EMBL" id="QHU11872.1"/>
    </source>
</evidence>
<organism evidence="1">
    <name type="scientific">viral metagenome</name>
    <dbReference type="NCBI Taxonomy" id="1070528"/>
    <lineage>
        <taxon>unclassified sequences</taxon>
        <taxon>metagenomes</taxon>
        <taxon>organismal metagenomes</taxon>
    </lineage>
</organism>